<proteinExistence type="predicted"/>
<dbReference type="PANTHER" id="PTHR35525">
    <property type="entry name" value="BLL6575 PROTEIN"/>
    <property type="match status" value="1"/>
</dbReference>
<dbReference type="InterPro" id="IPR021005">
    <property type="entry name" value="Znf_CGNR"/>
</dbReference>
<dbReference type="SUPFAM" id="SSF160904">
    <property type="entry name" value="Jann2411-like"/>
    <property type="match status" value="1"/>
</dbReference>
<name>A0ABU2DV88_9MICC</name>
<dbReference type="Gene3D" id="1.10.3300.10">
    <property type="entry name" value="Jann2411-like domain"/>
    <property type="match status" value="1"/>
</dbReference>
<reference evidence="2 3" key="1">
    <citation type="submission" date="2023-09" db="EMBL/GenBank/DDBJ databases">
        <title>Description of three actinobacteria isolated from air of manufacturing shop in a pharmaceutical factory.</title>
        <authorList>
            <person name="Zhang D.-F."/>
        </authorList>
    </citation>
    <scope>NUCLEOTIDE SEQUENCE [LARGE SCALE GENOMIC DNA]</scope>
    <source>
        <strain evidence="2 3">LY-0111</strain>
    </source>
</reference>
<feature type="domain" description="Zinc finger CGNR" evidence="1">
    <location>
        <begin position="147"/>
        <end position="187"/>
    </location>
</feature>
<dbReference type="Proteomes" id="UP001251870">
    <property type="component" value="Unassembled WGS sequence"/>
</dbReference>
<dbReference type="InterPro" id="IPR010852">
    <property type="entry name" value="ABATE"/>
</dbReference>
<dbReference type="PANTHER" id="PTHR35525:SF3">
    <property type="entry name" value="BLL6575 PROTEIN"/>
    <property type="match status" value="1"/>
</dbReference>
<dbReference type="RefSeq" id="WP_310549281.1">
    <property type="nucleotide sequence ID" value="NZ_JAVKGR010000021.1"/>
</dbReference>
<dbReference type="Pfam" id="PF11706">
    <property type="entry name" value="zf-CGNR"/>
    <property type="match status" value="1"/>
</dbReference>
<evidence type="ECO:0000313" key="3">
    <source>
        <dbReference type="Proteomes" id="UP001251870"/>
    </source>
</evidence>
<dbReference type="EMBL" id="JAVKGR010000021">
    <property type="protein sequence ID" value="MDR8020301.1"/>
    <property type="molecule type" value="Genomic_DNA"/>
</dbReference>
<gene>
    <name evidence="2" type="ORF">RIL96_12090</name>
</gene>
<organism evidence="2 3">
    <name type="scientific">Nesterenkonia aerolata</name>
    <dbReference type="NCBI Taxonomy" id="3074079"/>
    <lineage>
        <taxon>Bacteria</taxon>
        <taxon>Bacillati</taxon>
        <taxon>Actinomycetota</taxon>
        <taxon>Actinomycetes</taxon>
        <taxon>Micrococcales</taxon>
        <taxon>Micrococcaceae</taxon>
        <taxon>Nesterenkonia</taxon>
    </lineage>
</organism>
<accession>A0ABU2DV88</accession>
<protein>
    <submittedName>
        <fullName evidence="2">CGNR zinc finger domain-containing protein</fullName>
    </submittedName>
</protein>
<comment type="caution">
    <text evidence="2">The sequence shown here is derived from an EMBL/GenBank/DDBJ whole genome shotgun (WGS) entry which is preliminary data.</text>
</comment>
<keyword evidence="3" id="KW-1185">Reference proteome</keyword>
<dbReference type="InterPro" id="IPR023286">
    <property type="entry name" value="ABATE_dom_sf"/>
</dbReference>
<sequence length="199" mass="21960">MVTEYEWIFDGGAPSVDFLNTLRDRTRTPTETLHTPQDLQRWLGRAGLLDVTPQSRADQSEASPLEAARALRDAVDAVLVPGRDADSGQIRLINQWARRAPVPQLSTPEPASVEQRAEEVEAALGILASDAIALVAEQASASGLLQIKVCAHTRCGLRYVDRSRGLRRQWCSMRRCGNRAKAARHAASRRRPRREEGSG</sequence>
<evidence type="ECO:0000259" key="1">
    <source>
        <dbReference type="Pfam" id="PF11706"/>
    </source>
</evidence>
<dbReference type="Pfam" id="PF07336">
    <property type="entry name" value="ABATE"/>
    <property type="match status" value="1"/>
</dbReference>
<evidence type="ECO:0000313" key="2">
    <source>
        <dbReference type="EMBL" id="MDR8020301.1"/>
    </source>
</evidence>